<dbReference type="EMBL" id="BARU01048689">
    <property type="protein sequence ID" value="GAH98406.1"/>
    <property type="molecule type" value="Genomic_DNA"/>
</dbReference>
<organism evidence="1">
    <name type="scientific">marine sediment metagenome</name>
    <dbReference type="NCBI Taxonomy" id="412755"/>
    <lineage>
        <taxon>unclassified sequences</taxon>
        <taxon>metagenomes</taxon>
        <taxon>ecological metagenomes</taxon>
    </lineage>
</organism>
<name>X1JUH6_9ZZZZ</name>
<dbReference type="AlphaFoldDB" id="X1JUH6"/>
<evidence type="ECO:0000313" key="1">
    <source>
        <dbReference type="EMBL" id="GAH98406.1"/>
    </source>
</evidence>
<gene>
    <name evidence="1" type="ORF">S03H2_72204</name>
</gene>
<protein>
    <submittedName>
        <fullName evidence="1">Uncharacterized protein</fullName>
    </submittedName>
</protein>
<proteinExistence type="predicted"/>
<feature type="non-terminal residue" evidence="1">
    <location>
        <position position="1"/>
    </location>
</feature>
<sequence>DQWKKLPIQDKKLPKQVSKVTQIGIKKLPKQVYTKEKKETYTKETIQKIQNRTLFHWPVSFSYLMI</sequence>
<reference evidence="1" key="1">
    <citation type="journal article" date="2014" name="Front. Microbiol.">
        <title>High frequency of phylogenetically diverse reductive dehalogenase-homologous genes in deep subseafloor sedimentary metagenomes.</title>
        <authorList>
            <person name="Kawai M."/>
            <person name="Futagami T."/>
            <person name="Toyoda A."/>
            <person name="Takaki Y."/>
            <person name="Nishi S."/>
            <person name="Hori S."/>
            <person name="Arai W."/>
            <person name="Tsubouchi T."/>
            <person name="Morono Y."/>
            <person name="Uchiyama I."/>
            <person name="Ito T."/>
            <person name="Fujiyama A."/>
            <person name="Inagaki F."/>
            <person name="Takami H."/>
        </authorList>
    </citation>
    <scope>NUCLEOTIDE SEQUENCE</scope>
    <source>
        <strain evidence="1">Expedition CK06-06</strain>
    </source>
</reference>
<comment type="caution">
    <text evidence="1">The sequence shown here is derived from an EMBL/GenBank/DDBJ whole genome shotgun (WGS) entry which is preliminary data.</text>
</comment>
<accession>X1JUH6</accession>